<dbReference type="InterPro" id="IPR021295">
    <property type="entry name" value="DUF2867"/>
</dbReference>
<proteinExistence type="predicted"/>
<dbReference type="RefSeq" id="WP_106711343.1">
    <property type="nucleotide sequence ID" value="NZ_PGGO01000008.1"/>
</dbReference>
<name>A0A2P7BPT6_9HYPH</name>
<dbReference type="Proteomes" id="UP000241444">
    <property type="component" value="Unassembled WGS sequence"/>
</dbReference>
<gene>
    <name evidence="1" type="ORF">CU102_11960</name>
</gene>
<evidence type="ECO:0000313" key="2">
    <source>
        <dbReference type="Proteomes" id="UP000241444"/>
    </source>
</evidence>
<dbReference type="EMBL" id="PGGO01000008">
    <property type="protein sequence ID" value="PSH68487.1"/>
    <property type="molecule type" value="Genomic_DNA"/>
</dbReference>
<keyword evidence="2" id="KW-1185">Reference proteome</keyword>
<reference evidence="2" key="1">
    <citation type="submission" date="2017-11" db="EMBL/GenBank/DDBJ databases">
        <authorList>
            <person name="Kuznetsova I."/>
            <person name="Sazanova A."/>
            <person name="Chirak E."/>
            <person name="Safronova V."/>
            <person name="Willems A."/>
        </authorList>
    </citation>
    <scope>NUCLEOTIDE SEQUENCE [LARGE SCALE GENOMIC DNA]</scope>
    <source>
        <strain evidence="2">STM 196</strain>
    </source>
</reference>
<dbReference type="Pfam" id="PF11066">
    <property type="entry name" value="DUF2867"/>
    <property type="match status" value="1"/>
</dbReference>
<dbReference type="OrthoDB" id="7058586at2"/>
<comment type="caution">
    <text evidence="1">The sequence shown here is derived from an EMBL/GenBank/DDBJ whole genome shotgun (WGS) entry which is preliminary data.</text>
</comment>
<organism evidence="1 2">
    <name type="scientific">Phyllobacterium brassicacearum</name>
    <dbReference type="NCBI Taxonomy" id="314235"/>
    <lineage>
        <taxon>Bacteria</taxon>
        <taxon>Pseudomonadati</taxon>
        <taxon>Pseudomonadota</taxon>
        <taxon>Alphaproteobacteria</taxon>
        <taxon>Hyphomicrobiales</taxon>
        <taxon>Phyllobacteriaceae</taxon>
        <taxon>Phyllobacterium</taxon>
    </lineage>
</organism>
<evidence type="ECO:0000313" key="1">
    <source>
        <dbReference type="EMBL" id="PSH68487.1"/>
    </source>
</evidence>
<sequence length="177" mass="19385">MRPFSVSIPEDCEQILPPADFSDAFAIDVDIAGLNAPQATQLAFSRPPGWIAKLLAIRNVLVSPFGLKAGAEGRLSDRSRIGLPVFSSSPERVVLGVDDMHLNFRLIVDVTNLNDSTCRVTATTLVQRNNLLGRIYLAIVLPFHRILVPALLARLAQSRDRSSSRLAIATFEDRPPD</sequence>
<dbReference type="AlphaFoldDB" id="A0A2P7BPT6"/>
<protein>
    <submittedName>
        <fullName evidence="1">DUF2867 domain-containing protein</fullName>
    </submittedName>
</protein>
<accession>A0A2P7BPT6</accession>